<keyword evidence="2 5" id="KW-0645">Protease</keyword>
<gene>
    <name evidence="7" type="ORF">ACFOOQ_11790</name>
</gene>
<dbReference type="SUPFAM" id="SSF52743">
    <property type="entry name" value="Subtilisin-like"/>
    <property type="match status" value="1"/>
</dbReference>
<proteinExistence type="inferred from homology"/>
<evidence type="ECO:0000256" key="1">
    <source>
        <dbReference type="ARBA" id="ARBA00011073"/>
    </source>
</evidence>
<dbReference type="InterPro" id="IPR000209">
    <property type="entry name" value="Peptidase_S8/S53_dom"/>
</dbReference>
<evidence type="ECO:0000256" key="2">
    <source>
        <dbReference type="ARBA" id="ARBA00022670"/>
    </source>
</evidence>
<reference evidence="8" key="1">
    <citation type="journal article" date="2019" name="Int. J. Syst. Evol. Microbiol.">
        <title>The Global Catalogue of Microorganisms (GCM) 10K type strain sequencing project: providing services to taxonomists for standard genome sequencing and annotation.</title>
        <authorList>
            <consortium name="The Broad Institute Genomics Platform"/>
            <consortium name="The Broad Institute Genome Sequencing Center for Infectious Disease"/>
            <person name="Wu L."/>
            <person name="Ma J."/>
        </authorList>
    </citation>
    <scope>NUCLEOTIDE SEQUENCE [LARGE SCALE GENOMIC DNA]</scope>
    <source>
        <strain evidence="8">KCTC 42182</strain>
    </source>
</reference>
<dbReference type="InterPro" id="IPR034074">
    <property type="entry name" value="Y4bN_pept_dom"/>
</dbReference>
<keyword evidence="3 5" id="KW-0378">Hydrolase</keyword>
<feature type="active site" description="Charge relay system" evidence="5">
    <location>
        <position position="233"/>
    </location>
</feature>
<organism evidence="7 8">
    <name type="scientific">Ferrovibrio xuzhouensis</name>
    <dbReference type="NCBI Taxonomy" id="1576914"/>
    <lineage>
        <taxon>Bacteria</taxon>
        <taxon>Pseudomonadati</taxon>
        <taxon>Pseudomonadota</taxon>
        <taxon>Alphaproteobacteria</taxon>
        <taxon>Rhodospirillales</taxon>
        <taxon>Rhodospirillaceae</taxon>
        <taxon>Ferrovibrio</taxon>
    </lineage>
</organism>
<dbReference type="RefSeq" id="WP_379726447.1">
    <property type="nucleotide sequence ID" value="NZ_JBHRYJ010000002.1"/>
</dbReference>
<keyword evidence="4 5" id="KW-0720">Serine protease</keyword>
<dbReference type="Gene3D" id="3.40.50.200">
    <property type="entry name" value="Peptidase S8/S53 domain"/>
    <property type="match status" value="1"/>
</dbReference>
<feature type="active site" description="Charge relay system" evidence="5">
    <location>
        <position position="202"/>
    </location>
</feature>
<sequence>MTGALQEDQWESLGLTLLSSDEDRTLVLFSTTEDMQGFRERLAAYAGGPRANHKSAPYAGFLSNIEEIGDVRPQDRIGIRLREDGVTNPADFQDATSYLLDVELWELGGRQARSQKADQIAEYIEAMNGQVFDRYVGPSITMVRARVGGALARTLLNIEDVSNIDRPPQPDFSTADILDATLPELPELTQASENLPVIGVIDSGVNAHPLIDDIVVGSIAIPARLGIADGHGHGTRTAGFAVFGDLRGQFAAGTMTRYARIASAKVLDDTGNFDEMRLVPKQMREALTELSQSYGCRVFVISLADTHQRHQGAKVGAWAATLDELARELNAVIIVAAGNRQPRPQARLEETITAYPGYLTEPRNRLCEPAGGLNLISVGSLSHGSGIGPEDIENAHLRAVTAANEPSPFTAIGPGVGGATKPDLVDIGGTFVFDAVAARLRRGADYPSAGIVTLHNSPRTRLFASSSGTSCAAPIVANKAARILARFPNASANLVRALLVGSAHIPDEAALRLQPLGDVNTRLICGNGVADPERASYSDDDRVILYAEDNLQIDHFAVYHVPVPPEFQTGGKRSIRVSLAFDPPVRHTRFDYAGVGMSFRLLRGCSSDLIFEHYRSRTQADGPVPAILGRYDCKLQPGSREREKNSVQTAAITFTNDTTEYGNDYYLVVRCEGGWAAGTEASQNFALLVEMAHQPATQLYARLRARIRV</sequence>
<dbReference type="PROSITE" id="PS51892">
    <property type="entry name" value="SUBTILASE"/>
    <property type="match status" value="1"/>
</dbReference>
<accession>A0ABV7VFF9</accession>
<protein>
    <submittedName>
        <fullName evidence="7">S8 family peptidase</fullName>
    </submittedName>
</protein>
<dbReference type="PRINTS" id="PR00723">
    <property type="entry name" value="SUBTILISIN"/>
</dbReference>
<evidence type="ECO:0000256" key="5">
    <source>
        <dbReference type="PROSITE-ProRule" id="PRU01240"/>
    </source>
</evidence>
<dbReference type="Pfam" id="PF00082">
    <property type="entry name" value="Peptidase_S8"/>
    <property type="match status" value="1"/>
</dbReference>
<evidence type="ECO:0000256" key="3">
    <source>
        <dbReference type="ARBA" id="ARBA00022801"/>
    </source>
</evidence>
<evidence type="ECO:0000256" key="4">
    <source>
        <dbReference type="ARBA" id="ARBA00022825"/>
    </source>
</evidence>
<evidence type="ECO:0000313" key="8">
    <source>
        <dbReference type="Proteomes" id="UP001595711"/>
    </source>
</evidence>
<feature type="domain" description="Peptidase S8/S53" evidence="6">
    <location>
        <begin position="197"/>
        <end position="526"/>
    </location>
</feature>
<comment type="caution">
    <text evidence="7">The sequence shown here is derived from an EMBL/GenBank/DDBJ whole genome shotgun (WGS) entry which is preliminary data.</text>
</comment>
<evidence type="ECO:0000313" key="7">
    <source>
        <dbReference type="EMBL" id="MFC3676229.1"/>
    </source>
</evidence>
<dbReference type="PANTHER" id="PTHR43806">
    <property type="entry name" value="PEPTIDASE S8"/>
    <property type="match status" value="1"/>
</dbReference>
<evidence type="ECO:0000259" key="6">
    <source>
        <dbReference type="Pfam" id="PF00082"/>
    </source>
</evidence>
<dbReference type="CDD" id="cd04847">
    <property type="entry name" value="Peptidases_S8_Subtilisin_like_2"/>
    <property type="match status" value="1"/>
</dbReference>
<name>A0ABV7VFF9_9PROT</name>
<comment type="similarity">
    <text evidence="1 5">Belongs to the peptidase S8 family.</text>
</comment>
<dbReference type="InterPro" id="IPR036852">
    <property type="entry name" value="Peptidase_S8/S53_dom_sf"/>
</dbReference>
<feature type="active site" description="Charge relay system" evidence="5">
    <location>
        <position position="470"/>
    </location>
</feature>
<dbReference type="InterPro" id="IPR050131">
    <property type="entry name" value="Peptidase_S8_subtilisin-like"/>
</dbReference>
<dbReference type="PANTHER" id="PTHR43806:SF11">
    <property type="entry name" value="CEREVISIN-RELATED"/>
    <property type="match status" value="1"/>
</dbReference>
<keyword evidence="8" id="KW-1185">Reference proteome</keyword>
<dbReference type="Proteomes" id="UP001595711">
    <property type="component" value="Unassembled WGS sequence"/>
</dbReference>
<dbReference type="InterPro" id="IPR015500">
    <property type="entry name" value="Peptidase_S8_subtilisin-rel"/>
</dbReference>
<dbReference type="EMBL" id="JBHRYJ010000002">
    <property type="protein sequence ID" value="MFC3676229.1"/>
    <property type="molecule type" value="Genomic_DNA"/>
</dbReference>